<feature type="transmembrane region" description="Helical" evidence="1">
    <location>
        <begin position="546"/>
        <end position="565"/>
    </location>
</feature>
<dbReference type="AlphaFoldDB" id="A0A4R6KA53"/>
<feature type="transmembrane region" description="Helical" evidence="1">
    <location>
        <begin position="976"/>
        <end position="996"/>
    </location>
</feature>
<dbReference type="PRINTS" id="PR00702">
    <property type="entry name" value="ACRIFLAVINRP"/>
</dbReference>
<organism evidence="2 3">
    <name type="scientific">Kribbella caucasensis</name>
    <dbReference type="NCBI Taxonomy" id="2512215"/>
    <lineage>
        <taxon>Bacteria</taxon>
        <taxon>Bacillati</taxon>
        <taxon>Actinomycetota</taxon>
        <taxon>Actinomycetes</taxon>
        <taxon>Propionibacteriales</taxon>
        <taxon>Kribbellaceae</taxon>
        <taxon>Kribbella</taxon>
    </lineage>
</organism>
<dbReference type="GO" id="GO:0042910">
    <property type="term" value="F:xenobiotic transmembrane transporter activity"/>
    <property type="evidence" value="ECO:0007669"/>
    <property type="project" value="TreeGrafter"/>
</dbReference>
<name>A0A4R6KA53_9ACTN</name>
<dbReference type="InterPro" id="IPR001036">
    <property type="entry name" value="Acrflvin-R"/>
</dbReference>
<feature type="transmembrane region" description="Helical" evidence="1">
    <location>
        <begin position="897"/>
        <end position="916"/>
    </location>
</feature>
<feature type="transmembrane region" description="Helical" evidence="1">
    <location>
        <begin position="376"/>
        <end position="396"/>
    </location>
</feature>
<dbReference type="EMBL" id="SNWQ01000016">
    <property type="protein sequence ID" value="TDO44375.1"/>
    <property type="molecule type" value="Genomic_DNA"/>
</dbReference>
<dbReference type="SUPFAM" id="SSF82866">
    <property type="entry name" value="Multidrug efflux transporter AcrB transmembrane domain"/>
    <property type="match status" value="2"/>
</dbReference>
<feature type="transmembrane region" description="Helical" evidence="1">
    <location>
        <begin position="873"/>
        <end position="892"/>
    </location>
</feature>
<keyword evidence="1" id="KW-1133">Transmembrane helix</keyword>
<feature type="transmembrane region" description="Helical" evidence="1">
    <location>
        <begin position="402"/>
        <end position="421"/>
    </location>
</feature>
<sequence>MRWTVRSSLRFRHLVVVAASLMMFFGVLQVRAMPLDVFPEFAPPKVEVQTLCLGMSATDVESLITVPLEQALNGVEGLDVMRSRSVSQLSSIQMIFKPGTDLMRARLAVQERIQLVSPTLPRWANSPFLIQPLSSTSRVMKIGLSTADRSEQSLIEMSLAAYWTIRPRLMRVPGVANVAIWGDRWSVLQVQADPDRLHANGVSLNNVMNATADAVDVGMLKFRSGHEIGTGGFIDTPNQRLSIKNIMPLLTPEELAKMPLDVPKGSEPLAIGDVADVVRGHQPMLNGEAVIDDGLGLMLIVEKLPWGNTLEVTRGVEVALAEMAPGMTGVKVDTEIFRPATFIEESIENLGQAMVLGFILVAMILLLFLFEWRVALISIVTIPLSLIAAAMVLNAMGATVNTMILAGMVIALGVLVDDAIIDIENIVRRIRQHRKEGSTRSMAAIVLEASLEVRGPIVHATLIILVSTAPVFLLTGLTGAFFRPLVLAYGLAILASLLVALTVTPALALMLLSKTAIERREAPVVRWLQRGYVGMLERIVKRPRRAYATVGVMLLVGLITLPFLGQSLFPAFKERDFLMHWVALPGTSHPEMIRITTQASNELRSIPGVRNFGAHIGQGTLADEPVGMNFAENWISIDPDADYDKTVAAVQRVVDGYPGLQRDVQTYLKERTKEVLTGTSEAIVVRVYGDDFGVLRAKAQEVLKIISDVDHTVEEKVDLQLDIPQMEVNVNLAVASRYGIKPGDVRRAAAAFIASEEAGDIWRDGKNHEVHVWSTPKNRVSPHAVRNLLLDAPDGRRVSLGELADVRIVPTPNLVLRESGTRKIDIATNVEGSDLGTVAREIERRLAEVEFPSGYHAEILGEFQEAQAAQNRLLLFAGAAVIGMLLILQQAFGSLRLAMLVMLTLPMALVGGVLAALATGGILYLGSLIGFFTVLGIAARNGILMVNHCQHLERHEGEEFGPALVLRGAKERLSPILMTSLATGLALVPLVVAGTIPGHEIEHPMAVVILGGLVTSTLLNLFVVPSLYLRFGRGRSAAPPATASS</sequence>
<dbReference type="PANTHER" id="PTHR32063:SF4">
    <property type="entry name" value="SLR6043 PROTEIN"/>
    <property type="match status" value="1"/>
</dbReference>
<keyword evidence="1" id="KW-0472">Membrane</keyword>
<dbReference type="Proteomes" id="UP000295388">
    <property type="component" value="Unassembled WGS sequence"/>
</dbReference>
<keyword evidence="3" id="KW-1185">Reference proteome</keyword>
<dbReference type="InterPro" id="IPR027463">
    <property type="entry name" value="AcrB_DN_DC_subdom"/>
</dbReference>
<protein>
    <submittedName>
        <fullName evidence="2">CzcA family heavy metal efflux pump</fullName>
    </submittedName>
</protein>
<accession>A0A4R6KA53</accession>
<dbReference type="Gene3D" id="1.20.1640.10">
    <property type="entry name" value="Multidrug efflux transporter AcrB transmembrane domain"/>
    <property type="match status" value="2"/>
</dbReference>
<dbReference type="SUPFAM" id="SSF82693">
    <property type="entry name" value="Multidrug efflux transporter AcrB pore domain, PN1, PN2, PC1 and PC2 subdomains"/>
    <property type="match status" value="2"/>
</dbReference>
<feature type="transmembrane region" description="Helical" evidence="1">
    <location>
        <begin position="457"/>
        <end position="482"/>
    </location>
</feature>
<dbReference type="SUPFAM" id="SSF82714">
    <property type="entry name" value="Multidrug efflux transporter AcrB TolC docking domain, DN and DC subdomains"/>
    <property type="match status" value="1"/>
</dbReference>
<proteinExistence type="predicted"/>
<dbReference type="GO" id="GO:0005886">
    <property type="term" value="C:plasma membrane"/>
    <property type="evidence" value="ECO:0007669"/>
    <property type="project" value="TreeGrafter"/>
</dbReference>
<dbReference type="PANTHER" id="PTHR32063">
    <property type="match status" value="1"/>
</dbReference>
<feature type="transmembrane region" description="Helical" evidence="1">
    <location>
        <begin position="488"/>
        <end position="512"/>
    </location>
</feature>
<evidence type="ECO:0000313" key="3">
    <source>
        <dbReference type="Proteomes" id="UP000295388"/>
    </source>
</evidence>
<dbReference type="Gene3D" id="3.30.70.1430">
    <property type="entry name" value="Multidrug efflux transporter AcrB pore domain"/>
    <property type="match status" value="2"/>
</dbReference>
<reference evidence="2 3" key="1">
    <citation type="submission" date="2019-03" db="EMBL/GenBank/DDBJ databases">
        <title>Genomic Encyclopedia of Type Strains, Phase III (KMG-III): the genomes of soil and plant-associated and newly described type strains.</title>
        <authorList>
            <person name="Whitman W."/>
        </authorList>
    </citation>
    <scope>NUCLEOTIDE SEQUENCE [LARGE SCALE GENOMIC DNA]</scope>
    <source>
        <strain evidence="2 3">VKM Ac-2527</strain>
    </source>
</reference>
<evidence type="ECO:0000313" key="2">
    <source>
        <dbReference type="EMBL" id="TDO44375.1"/>
    </source>
</evidence>
<gene>
    <name evidence="2" type="ORF">EV643_116187</name>
</gene>
<feature type="transmembrane region" description="Helical" evidence="1">
    <location>
        <begin position="922"/>
        <end position="939"/>
    </location>
</feature>
<keyword evidence="1" id="KW-0812">Transmembrane</keyword>
<evidence type="ECO:0000256" key="1">
    <source>
        <dbReference type="SAM" id="Phobius"/>
    </source>
</evidence>
<dbReference type="Gene3D" id="3.30.2090.10">
    <property type="entry name" value="Multidrug efflux transporter AcrB TolC docking domain, DN and DC subdomains"/>
    <property type="match status" value="2"/>
</dbReference>
<feature type="transmembrane region" description="Helical" evidence="1">
    <location>
        <begin position="1008"/>
        <end position="1029"/>
    </location>
</feature>
<feature type="transmembrane region" description="Helical" evidence="1">
    <location>
        <begin position="350"/>
        <end position="369"/>
    </location>
</feature>
<dbReference type="Pfam" id="PF00873">
    <property type="entry name" value="ACR_tran"/>
    <property type="match status" value="1"/>
</dbReference>
<dbReference type="Gene3D" id="3.30.70.1440">
    <property type="entry name" value="Multidrug efflux transporter AcrB pore domain"/>
    <property type="match status" value="1"/>
</dbReference>
<dbReference type="Gene3D" id="3.30.70.1320">
    <property type="entry name" value="Multidrug efflux transporter AcrB pore domain like"/>
    <property type="match status" value="1"/>
</dbReference>
<comment type="caution">
    <text evidence="2">The sequence shown here is derived from an EMBL/GenBank/DDBJ whole genome shotgun (WGS) entry which is preliminary data.</text>
</comment>